<dbReference type="InterPro" id="IPR007335">
    <property type="entry name" value="DUF413"/>
</dbReference>
<keyword evidence="5" id="KW-1185">Reference proteome</keyword>
<accession>A0ABS8WAZ8</accession>
<feature type="region of interest" description="Disordered" evidence="3">
    <location>
        <begin position="94"/>
        <end position="113"/>
    </location>
</feature>
<evidence type="ECO:0000313" key="5">
    <source>
        <dbReference type="Proteomes" id="UP001201273"/>
    </source>
</evidence>
<dbReference type="Pfam" id="PF04219">
    <property type="entry name" value="DUF413"/>
    <property type="match status" value="1"/>
</dbReference>
<dbReference type="RefSeq" id="WP_233053847.1">
    <property type="nucleotide sequence ID" value="NZ_JAIMJA010000016.1"/>
</dbReference>
<name>A0ABS8WAZ8_9GAMM</name>
<comment type="caution">
    <text evidence="4">The sequence shown here is derived from an EMBL/GenBank/DDBJ whole genome shotgun (WGS) entry which is preliminary data.</text>
</comment>
<evidence type="ECO:0000256" key="3">
    <source>
        <dbReference type="SAM" id="MobiDB-lite"/>
    </source>
</evidence>
<dbReference type="EMBL" id="JAIMJA010000016">
    <property type="protein sequence ID" value="MCE2596199.1"/>
    <property type="molecule type" value="Genomic_DNA"/>
</dbReference>
<organism evidence="4 5">
    <name type="scientific">Motilimonas cestriensis</name>
    <dbReference type="NCBI Taxonomy" id="2742685"/>
    <lineage>
        <taxon>Bacteria</taxon>
        <taxon>Pseudomonadati</taxon>
        <taxon>Pseudomonadota</taxon>
        <taxon>Gammaproteobacteria</taxon>
        <taxon>Alteromonadales</taxon>
        <taxon>Alteromonadales genera incertae sedis</taxon>
        <taxon>Motilimonas</taxon>
    </lineage>
</organism>
<reference evidence="4 5" key="1">
    <citation type="journal article" date="2022" name="Environ. Microbiol. Rep.">
        <title>Eco-phylogenetic analyses reveal divergent evolution of vitamin B12 metabolism in the marine bacterial family 'Psychromonadaceae'.</title>
        <authorList>
            <person name="Jin X."/>
            <person name="Yang Y."/>
            <person name="Cao H."/>
            <person name="Gao B."/>
            <person name="Zhao Z."/>
        </authorList>
    </citation>
    <scope>NUCLEOTIDE SEQUENCE [LARGE SCALE GENOMIC DNA]</scope>
    <source>
        <strain evidence="4 5">MKS20</strain>
    </source>
</reference>
<gene>
    <name evidence="4" type="ORF">K6Y31_15400</name>
</gene>
<dbReference type="Proteomes" id="UP001201273">
    <property type="component" value="Unassembled WGS sequence"/>
</dbReference>
<sequence length="113" mass="12592">MATSFVCGKAFYDDQSFPYGFKRSGDFTIKEAELLEGIGHSLMALAKGEQSPMTDEEARFVKVAQGELPAESVVEKVWIKYRTLAKGKTFFGVTGNPNKSQLSREVETEEDEE</sequence>
<evidence type="ECO:0000256" key="1">
    <source>
        <dbReference type="ARBA" id="ARBA00093464"/>
    </source>
</evidence>
<comment type="similarity">
    <text evidence="1">Belongs to the MaoP family.</text>
</comment>
<protein>
    <recommendedName>
        <fullName evidence="2">Macrodomain Ori protein</fullName>
    </recommendedName>
</protein>
<proteinExistence type="inferred from homology"/>
<evidence type="ECO:0000313" key="4">
    <source>
        <dbReference type="EMBL" id="MCE2596199.1"/>
    </source>
</evidence>
<evidence type="ECO:0000256" key="2">
    <source>
        <dbReference type="ARBA" id="ARBA00093628"/>
    </source>
</evidence>